<evidence type="ECO:0000256" key="5">
    <source>
        <dbReference type="ARBA" id="ARBA00022747"/>
    </source>
</evidence>
<reference evidence="9" key="1">
    <citation type="journal article" date="2019" name="Int. J. Syst. Evol. Microbiol.">
        <title>The Global Catalogue of Microorganisms (GCM) 10K type strain sequencing project: providing services to taxonomists for standard genome sequencing and annotation.</title>
        <authorList>
            <consortium name="The Broad Institute Genomics Platform"/>
            <consortium name="The Broad Institute Genome Sequencing Center for Infectious Disease"/>
            <person name="Wu L."/>
            <person name="Ma J."/>
        </authorList>
    </citation>
    <scope>NUCLEOTIDE SEQUENCE [LARGE SCALE GENOMIC DNA]</scope>
    <source>
        <strain evidence="9">TISTR 2466</strain>
    </source>
</reference>
<dbReference type="SUPFAM" id="SSF53335">
    <property type="entry name" value="S-adenosyl-L-methionine-dependent methyltransferases"/>
    <property type="match status" value="1"/>
</dbReference>
<comment type="similarity">
    <text evidence="6 7">Belongs to the class I-like SAM-binding methyltransferase superfamily. C5-methyltransferase family.</text>
</comment>
<dbReference type="Pfam" id="PF00145">
    <property type="entry name" value="DNA_methylase"/>
    <property type="match status" value="2"/>
</dbReference>
<evidence type="ECO:0000313" key="9">
    <source>
        <dbReference type="Proteomes" id="UP001597399"/>
    </source>
</evidence>
<accession>A0ABW5RYU5</accession>
<dbReference type="InterPro" id="IPR031303">
    <property type="entry name" value="C5_meth_CS"/>
</dbReference>
<evidence type="ECO:0000256" key="3">
    <source>
        <dbReference type="ARBA" id="ARBA00022679"/>
    </source>
</evidence>
<evidence type="ECO:0000256" key="1">
    <source>
        <dbReference type="ARBA" id="ARBA00011975"/>
    </source>
</evidence>
<dbReference type="PANTHER" id="PTHR10629:SF52">
    <property type="entry name" value="DNA (CYTOSINE-5)-METHYLTRANSFERASE 1"/>
    <property type="match status" value="1"/>
</dbReference>
<keyword evidence="4 6" id="KW-0949">S-adenosyl-L-methionine</keyword>
<feature type="active site" evidence="6">
    <location>
        <position position="116"/>
    </location>
</feature>
<keyword evidence="5" id="KW-0680">Restriction system</keyword>
<dbReference type="Proteomes" id="UP001597399">
    <property type="component" value="Unassembled WGS sequence"/>
</dbReference>
<proteinExistence type="inferred from homology"/>
<dbReference type="InterPro" id="IPR001525">
    <property type="entry name" value="C5_MeTfrase"/>
</dbReference>
<gene>
    <name evidence="8" type="ORF">ACFSUE_02450</name>
</gene>
<dbReference type="PANTHER" id="PTHR10629">
    <property type="entry name" value="CYTOSINE-SPECIFIC METHYLTRANSFERASE"/>
    <property type="match status" value="1"/>
</dbReference>
<dbReference type="EC" id="2.1.1.37" evidence="1"/>
<dbReference type="InterPro" id="IPR050390">
    <property type="entry name" value="C5-Methyltransferase"/>
</dbReference>
<dbReference type="PRINTS" id="PR00105">
    <property type="entry name" value="C5METTRFRASE"/>
</dbReference>
<dbReference type="GO" id="GO:0003886">
    <property type="term" value="F:DNA (cytosine-5-)-methyltransferase activity"/>
    <property type="evidence" value="ECO:0007669"/>
    <property type="project" value="UniProtKB-EC"/>
</dbReference>
<dbReference type="PROSITE" id="PS00095">
    <property type="entry name" value="C5_MTASE_2"/>
    <property type="match status" value="1"/>
</dbReference>
<sequence>MNVIDLFAGAGGLSEGFRQADFDIRAHVEMDRDACLTLKTREVYHYLNSINRLDIYERYLRNEITRDELYSQVPEEIIHKVINAEISDETIDDVFDKLDPLLNNEHVHLIIGGPPCQAYSLAGRSRDPENMENDPRNYLYRQYIRFIRRYQPDYFVFENVKGILSAKNGTIFADIQREMHESGYNIDYRILNAKDFGVLQNRKRVIIIGARFGIDFDYPDFDIEETHSTIRDLFSDLPNICSGESYDPRDGYAGQPNQYLIDCGIRVPDWNVLSQHESRPNQERDLKIYRRCVNVWNSEHRKVKYNELPEELQTHKNTETFLDRFNVVPYDDVSHTIVAHISKDGHYFIHPDINQNRSISIREAARVQSFPDTYYFESCRTAAFKQIGNAVPPLMAKIIAIWLKEQLNQIAIIH</sequence>
<name>A0ABW5RYU5_9BACL</name>
<dbReference type="EMBL" id="JBHUMQ010000003">
    <property type="protein sequence ID" value="MFD2692506.1"/>
    <property type="molecule type" value="Genomic_DNA"/>
</dbReference>
<evidence type="ECO:0000256" key="2">
    <source>
        <dbReference type="ARBA" id="ARBA00022603"/>
    </source>
</evidence>
<dbReference type="GO" id="GO:0032259">
    <property type="term" value="P:methylation"/>
    <property type="evidence" value="ECO:0007669"/>
    <property type="project" value="UniProtKB-KW"/>
</dbReference>
<evidence type="ECO:0000256" key="6">
    <source>
        <dbReference type="PROSITE-ProRule" id="PRU01016"/>
    </source>
</evidence>
<dbReference type="InterPro" id="IPR029063">
    <property type="entry name" value="SAM-dependent_MTases_sf"/>
</dbReference>
<dbReference type="RefSeq" id="WP_253059697.1">
    <property type="nucleotide sequence ID" value="NZ_JAMXWM010000004.1"/>
</dbReference>
<dbReference type="Gene3D" id="3.40.50.150">
    <property type="entry name" value="Vaccinia Virus protein VP39"/>
    <property type="match status" value="1"/>
</dbReference>
<protein>
    <recommendedName>
        <fullName evidence="1">DNA (cytosine-5-)-methyltransferase</fullName>
        <ecNumber evidence="1">2.1.1.37</ecNumber>
    </recommendedName>
</protein>
<keyword evidence="2 6" id="KW-0489">Methyltransferase</keyword>
<keyword evidence="9" id="KW-1185">Reference proteome</keyword>
<evidence type="ECO:0000256" key="7">
    <source>
        <dbReference type="RuleBase" id="RU000416"/>
    </source>
</evidence>
<dbReference type="PROSITE" id="PS51679">
    <property type="entry name" value="SAM_MT_C5"/>
    <property type="match status" value="1"/>
</dbReference>
<evidence type="ECO:0000256" key="4">
    <source>
        <dbReference type="ARBA" id="ARBA00022691"/>
    </source>
</evidence>
<organism evidence="8 9">
    <name type="scientific">Sporolactobacillus shoreicorticis</name>
    <dbReference type="NCBI Taxonomy" id="1923877"/>
    <lineage>
        <taxon>Bacteria</taxon>
        <taxon>Bacillati</taxon>
        <taxon>Bacillota</taxon>
        <taxon>Bacilli</taxon>
        <taxon>Bacillales</taxon>
        <taxon>Sporolactobacillaceae</taxon>
        <taxon>Sporolactobacillus</taxon>
    </lineage>
</organism>
<dbReference type="NCBIfam" id="TIGR00675">
    <property type="entry name" value="dcm"/>
    <property type="match status" value="1"/>
</dbReference>
<evidence type="ECO:0000313" key="8">
    <source>
        <dbReference type="EMBL" id="MFD2692506.1"/>
    </source>
</evidence>
<keyword evidence="3 6" id="KW-0808">Transferase</keyword>
<comment type="caution">
    <text evidence="8">The sequence shown here is derived from an EMBL/GenBank/DDBJ whole genome shotgun (WGS) entry which is preliminary data.</text>
</comment>
<dbReference type="Gene3D" id="3.90.120.10">
    <property type="entry name" value="DNA Methylase, subunit A, domain 2"/>
    <property type="match status" value="1"/>
</dbReference>